<dbReference type="RefSeq" id="WP_317746687.1">
    <property type="nucleotide sequence ID" value="NZ_JAWLUP010000092.1"/>
</dbReference>
<dbReference type="Pfam" id="PF07992">
    <property type="entry name" value="Pyr_redox_2"/>
    <property type="match status" value="1"/>
</dbReference>
<evidence type="ECO:0000313" key="7">
    <source>
        <dbReference type="EMBL" id="MDV7267546.1"/>
    </source>
</evidence>
<dbReference type="PANTHER" id="PTHR43557">
    <property type="entry name" value="APOPTOSIS-INDUCING FACTOR 1"/>
    <property type="match status" value="1"/>
</dbReference>
<comment type="cofactor">
    <cofactor evidence="1">
        <name>FAD</name>
        <dbReference type="ChEBI" id="CHEBI:57692"/>
    </cofactor>
</comment>
<keyword evidence="2" id="KW-0285">Flavoprotein</keyword>
<sequence length="439" mass="47741">MTGSFAKENREGDFQMSNRHLLVIGNGCGGTEAAFAARTSGWEGPITLLGDERFQPYHRPPLSKTYLKGEVTAESLHLRGDVAYERSAITLHAGHRAQAIDRKHRKVAMSDGTEIGYDELILATGGRPRTLPVADALPQKPSNLHYLRTRTDADALRDELRPQRSVVIIGAGYIGLEVAAAAVRIGMTVTVLEAASRVLARVTAQPISEYYEAVHREAGVNILTNCVVEGLETRGDGRIEAVRCSDGTRLAADLVVVGIGLIPNSELAAEAGLEVDNGIVVDDDLRTADPHIMAVGDCVRQYSHLYDRFVRVESVPNALEQARNAAAVLCDKPTRPTGAPWFWSDQYDLNLKMVGLSEGYDRLVLRGRPEDRSFSAFYVVGDRVLAVDTINRPADFNVSKRLISERIPVTADLLAASDVSLRDLVTSTQPSIASSTART</sequence>
<dbReference type="EMBL" id="JAWLUP010000092">
    <property type="protein sequence ID" value="MDV7267546.1"/>
    <property type="molecule type" value="Genomic_DNA"/>
</dbReference>
<evidence type="ECO:0000256" key="4">
    <source>
        <dbReference type="ARBA" id="ARBA00023002"/>
    </source>
</evidence>
<reference evidence="7" key="1">
    <citation type="submission" date="2023-10" db="EMBL/GenBank/DDBJ databases">
        <title>Development of a sustainable strategy for remediation of hydrocarbon-contaminated territories based on the waste exchange concept.</title>
        <authorList>
            <person name="Krivoruchko A."/>
        </authorList>
    </citation>
    <scope>NUCLEOTIDE SEQUENCE</scope>
    <source>
        <strain evidence="7">IEGM 68</strain>
    </source>
</reference>
<dbReference type="GO" id="GO:0005737">
    <property type="term" value="C:cytoplasm"/>
    <property type="evidence" value="ECO:0007669"/>
    <property type="project" value="TreeGrafter"/>
</dbReference>
<dbReference type="Proteomes" id="UP001185863">
    <property type="component" value="Unassembled WGS sequence"/>
</dbReference>
<keyword evidence="4" id="KW-0560">Oxidoreductase</keyword>
<gene>
    <name evidence="7" type="ORF">R4315_23765</name>
</gene>
<evidence type="ECO:0000313" key="8">
    <source>
        <dbReference type="Proteomes" id="UP001185863"/>
    </source>
</evidence>
<evidence type="ECO:0000256" key="2">
    <source>
        <dbReference type="ARBA" id="ARBA00022630"/>
    </source>
</evidence>
<dbReference type="InterPro" id="IPR023753">
    <property type="entry name" value="FAD/NAD-binding_dom"/>
</dbReference>
<dbReference type="Pfam" id="PF14759">
    <property type="entry name" value="Reductase_C"/>
    <property type="match status" value="1"/>
</dbReference>
<dbReference type="Gene3D" id="3.50.50.60">
    <property type="entry name" value="FAD/NAD(P)-binding domain"/>
    <property type="match status" value="2"/>
</dbReference>
<proteinExistence type="predicted"/>
<dbReference type="InterPro" id="IPR036188">
    <property type="entry name" value="FAD/NAD-bd_sf"/>
</dbReference>
<name>A0AAE5A8I2_9NOCA</name>
<dbReference type="SUPFAM" id="SSF51905">
    <property type="entry name" value="FAD/NAD(P)-binding domain"/>
    <property type="match status" value="1"/>
</dbReference>
<dbReference type="SUPFAM" id="SSF55424">
    <property type="entry name" value="FAD/NAD-linked reductases, dimerisation (C-terminal) domain"/>
    <property type="match status" value="1"/>
</dbReference>
<dbReference type="InterPro" id="IPR050446">
    <property type="entry name" value="FAD-oxidoreductase/Apoptosis"/>
</dbReference>
<keyword evidence="3" id="KW-0274">FAD</keyword>
<accession>A0AAE5A8I2</accession>
<evidence type="ECO:0000256" key="1">
    <source>
        <dbReference type="ARBA" id="ARBA00001974"/>
    </source>
</evidence>
<dbReference type="PRINTS" id="PR00411">
    <property type="entry name" value="PNDRDTASEI"/>
</dbReference>
<protein>
    <submittedName>
        <fullName evidence="7">FAD-dependent oxidoreductase</fullName>
    </submittedName>
</protein>
<evidence type="ECO:0000256" key="3">
    <source>
        <dbReference type="ARBA" id="ARBA00022827"/>
    </source>
</evidence>
<dbReference type="AlphaFoldDB" id="A0AAE5A8I2"/>
<dbReference type="InterPro" id="IPR028202">
    <property type="entry name" value="Reductase_C"/>
</dbReference>
<feature type="domain" description="Reductase C-terminal" evidence="6">
    <location>
        <begin position="341"/>
        <end position="424"/>
    </location>
</feature>
<dbReference type="PRINTS" id="PR00368">
    <property type="entry name" value="FADPNR"/>
</dbReference>
<dbReference type="Gene3D" id="3.30.390.30">
    <property type="match status" value="1"/>
</dbReference>
<comment type="caution">
    <text evidence="7">The sequence shown here is derived from an EMBL/GenBank/DDBJ whole genome shotgun (WGS) entry which is preliminary data.</text>
</comment>
<feature type="domain" description="FAD/NAD(P)-binding" evidence="5">
    <location>
        <begin position="20"/>
        <end position="322"/>
    </location>
</feature>
<organism evidence="7 8">
    <name type="scientific">Rhodococcus oxybenzonivorans</name>
    <dbReference type="NCBI Taxonomy" id="1990687"/>
    <lineage>
        <taxon>Bacteria</taxon>
        <taxon>Bacillati</taxon>
        <taxon>Actinomycetota</taxon>
        <taxon>Actinomycetes</taxon>
        <taxon>Mycobacteriales</taxon>
        <taxon>Nocardiaceae</taxon>
        <taxon>Rhodococcus</taxon>
    </lineage>
</organism>
<dbReference type="PANTHER" id="PTHR43557:SF2">
    <property type="entry name" value="RIESKE DOMAIN-CONTAINING PROTEIN-RELATED"/>
    <property type="match status" value="1"/>
</dbReference>
<evidence type="ECO:0000259" key="6">
    <source>
        <dbReference type="Pfam" id="PF14759"/>
    </source>
</evidence>
<dbReference type="InterPro" id="IPR016156">
    <property type="entry name" value="FAD/NAD-linked_Rdtase_dimer_sf"/>
</dbReference>
<dbReference type="GO" id="GO:0016651">
    <property type="term" value="F:oxidoreductase activity, acting on NAD(P)H"/>
    <property type="evidence" value="ECO:0007669"/>
    <property type="project" value="TreeGrafter"/>
</dbReference>
<evidence type="ECO:0000259" key="5">
    <source>
        <dbReference type="Pfam" id="PF07992"/>
    </source>
</evidence>